<evidence type="ECO:0000313" key="6">
    <source>
        <dbReference type="Proteomes" id="UP000823046"/>
    </source>
</evidence>
<dbReference type="InterPro" id="IPR033901">
    <property type="entry name" value="RNAPI/III_AC40"/>
</dbReference>
<organism evidence="5 6">
    <name type="scientific">Cardiosporidium cionae</name>
    <dbReference type="NCBI Taxonomy" id="476202"/>
    <lineage>
        <taxon>Eukaryota</taxon>
        <taxon>Sar</taxon>
        <taxon>Alveolata</taxon>
        <taxon>Apicomplexa</taxon>
        <taxon>Aconoidasida</taxon>
        <taxon>Nephromycida</taxon>
        <taxon>Cardiosporidium</taxon>
    </lineage>
</organism>
<dbReference type="InterPro" id="IPR050518">
    <property type="entry name" value="Rpo3/RPB3_RNA_Pol_subunit"/>
</dbReference>
<protein>
    <submittedName>
        <fullName evidence="5">Dna-directed Rna polymerase I RPAC1</fullName>
    </submittedName>
</protein>
<dbReference type="Pfam" id="PF01193">
    <property type="entry name" value="RNA_pol_L"/>
    <property type="match status" value="1"/>
</dbReference>
<evidence type="ECO:0000313" key="5">
    <source>
        <dbReference type="EMBL" id="KAF8821774.1"/>
    </source>
</evidence>
<dbReference type="CDD" id="cd07032">
    <property type="entry name" value="RNAP_I_II_AC40"/>
    <property type="match status" value="1"/>
</dbReference>
<dbReference type="NCBIfam" id="NF001988">
    <property type="entry name" value="PRK00783.1"/>
    <property type="match status" value="1"/>
</dbReference>
<proteinExistence type="inferred from homology"/>
<evidence type="ECO:0000256" key="2">
    <source>
        <dbReference type="ARBA" id="ARBA00023163"/>
    </source>
</evidence>
<evidence type="ECO:0000256" key="1">
    <source>
        <dbReference type="ARBA" id="ARBA00022478"/>
    </source>
</evidence>
<dbReference type="GO" id="GO:0000428">
    <property type="term" value="C:DNA-directed RNA polymerase complex"/>
    <property type="evidence" value="ECO:0007669"/>
    <property type="project" value="UniProtKB-KW"/>
</dbReference>
<dbReference type="SUPFAM" id="SSF56553">
    <property type="entry name" value="Insert subdomain of RNA polymerase alpha subunit"/>
    <property type="match status" value="1"/>
</dbReference>
<dbReference type="InterPro" id="IPR011263">
    <property type="entry name" value="DNA-dir_RNA_pol_RpoA/D/Rpb3"/>
</dbReference>
<dbReference type="SMART" id="SM00662">
    <property type="entry name" value="RPOLD"/>
    <property type="match status" value="1"/>
</dbReference>
<gene>
    <name evidence="5" type="primary">POLR1C</name>
    <name evidence="5" type="ORF">IE077_004282</name>
</gene>
<evidence type="ECO:0000259" key="4">
    <source>
        <dbReference type="SMART" id="SM00662"/>
    </source>
</evidence>
<dbReference type="PANTHER" id="PTHR11800">
    <property type="entry name" value="DNA-DIRECTED RNA POLYMERASE"/>
    <property type="match status" value="1"/>
</dbReference>
<sequence length="357" mass="39471">MPGTMDASSPPSGFLQTARQRYFCGSEGPRSLPASGSAATFASVGLDDTFHLSAFKVSSSFKIISQSPSEIVFDLVGVETAIANALRRILISEIPTVAIETVQIWQNTGVIQDEVLAHRLGLIPFVVDPESLAFRGEHEELTDENALCFFLNVKCTERDVNPYQNYLPVYAKDLKWIPLSLAQRERWASAPPRVVEDSILITKLGCGQLLASLHEIELKAYLEKGIGKTHAKWSPVCTAVYRLLPELIIKEDPPFSPEEAKELKSLCPMGVFDIEDGHIVAKNPRNCTTCRMCLERFPSRVELRKIKNHFICKKLQQSTGGIPASTLWVSALRILQQKARSIKANLLASAKALPQKG</sequence>
<dbReference type="Pfam" id="PF01000">
    <property type="entry name" value="RNA_pol_A_bac"/>
    <property type="match status" value="1"/>
</dbReference>
<evidence type="ECO:0000256" key="3">
    <source>
        <dbReference type="ARBA" id="ARBA00025804"/>
    </source>
</evidence>
<dbReference type="PANTHER" id="PTHR11800:SF13">
    <property type="entry name" value="DNA-DIRECTED RNA POLYMERASES I AND III SUBUNIT RPAC1"/>
    <property type="match status" value="1"/>
</dbReference>
<dbReference type="InterPro" id="IPR036643">
    <property type="entry name" value="RNApol_insert_sf"/>
</dbReference>
<dbReference type="Proteomes" id="UP000823046">
    <property type="component" value="Unassembled WGS sequence"/>
</dbReference>
<dbReference type="SUPFAM" id="SSF55257">
    <property type="entry name" value="RBP11-like subunits of RNA polymerase"/>
    <property type="match status" value="1"/>
</dbReference>
<dbReference type="HAMAP" id="MF_00320">
    <property type="entry name" value="RNApol_arch_Rpo3"/>
    <property type="match status" value="1"/>
</dbReference>
<name>A0ABQ7JD24_9APIC</name>
<comment type="caution">
    <text evidence="5">The sequence shown here is derived from an EMBL/GenBank/DDBJ whole genome shotgun (WGS) entry which is preliminary data.</text>
</comment>
<dbReference type="InterPro" id="IPR036603">
    <property type="entry name" value="RBP11-like"/>
</dbReference>
<accession>A0ABQ7JD24</accession>
<keyword evidence="6" id="KW-1185">Reference proteome</keyword>
<dbReference type="Gene3D" id="3.30.1360.10">
    <property type="entry name" value="RNA polymerase, RBP11-like subunit"/>
    <property type="match status" value="1"/>
</dbReference>
<keyword evidence="2" id="KW-0804">Transcription</keyword>
<comment type="similarity">
    <text evidence="3">Belongs to the archaeal Rpo3/eukaryotic RPB3 RNA polymerase subunit family.</text>
</comment>
<dbReference type="EMBL" id="JADAQX010000129">
    <property type="protein sequence ID" value="KAF8821774.1"/>
    <property type="molecule type" value="Genomic_DNA"/>
</dbReference>
<dbReference type="Gene3D" id="2.170.120.12">
    <property type="entry name" value="DNA-directed RNA polymerase, insert domain"/>
    <property type="match status" value="1"/>
</dbReference>
<keyword evidence="1 5" id="KW-0240">DNA-directed RNA polymerase</keyword>
<feature type="domain" description="DNA-directed RNA polymerase RpoA/D/Rpb3-type" evidence="4">
    <location>
        <begin position="70"/>
        <end position="345"/>
    </location>
</feature>
<dbReference type="InterPro" id="IPR011262">
    <property type="entry name" value="DNA-dir_RNA_pol_insert"/>
</dbReference>
<dbReference type="InterPro" id="IPR022842">
    <property type="entry name" value="RNAP_Rpo3/Rpb3/RPAC1"/>
</dbReference>
<reference evidence="5 6" key="1">
    <citation type="journal article" date="2020" name="bioRxiv">
        <title>Metabolic contributions of an alphaproteobacterial endosymbiont in the apicomplexan Cardiosporidium cionae.</title>
        <authorList>
            <person name="Hunter E.S."/>
            <person name="Paight C.J."/>
            <person name="Lane C.E."/>
        </authorList>
    </citation>
    <scope>NUCLEOTIDE SEQUENCE [LARGE SCALE GENOMIC DNA]</scope>
    <source>
        <strain evidence="5">ESH_2018</strain>
    </source>
</reference>